<protein>
    <submittedName>
        <fullName evidence="1">Uncharacterized protein</fullName>
    </submittedName>
</protein>
<comment type="caution">
    <text evidence="1">The sequence shown here is derived from an EMBL/GenBank/DDBJ whole genome shotgun (WGS) entry which is preliminary data.</text>
</comment>
<reference evidence="1 2" key="1">
    <citation type="submission" date="2018-05" db="EMBL/GenBank/DDBJ databases">
        <title>Comparative genomics of bacterial root endophytes of switchgrass collected from native prairies over two seasons.</title>
        <authorList>
            <person name="Tang Y."/>
        </authorList>
    </citation>
    <scope>NUCLEOTIDE SEQUENCE [LARGE SCALE GENOMIC DNA]</scope>
    <source>
        <strain evidence="1 2">NFIX32</strain>
    </source>
</reference>
<dbReference type="EMBL" id="QJJY01000003">
    <property type="protein sequence ID" value="PXX38151.1"/>
    <property type="molecule type" value="Genomic_DNA"/>
</dbReference>
<dbReference type="AlphaFoldDB" id="A0A318IUY1"/>
<organism evidence="1 2">
    <name type="scientific">Burkholderia pyrrocinia</name>
    <name type="common">Pseudomonas pyrrocinia</name>
    <dbReference type="NCBI Taxonomy" id="60550"/>
    <lineage>
        <taxon>Bacteria</taxon>
        <taxon>Pseudomonadati</taxon>
        <taxon>Pseudomonadota</taxon>
        <taxon>Betaproteobacteria</taxon>
        <taxon>Burkholderiales</taxon>
        <taxon>Burkholderiaceae</taxon>
        <taxon>Burkholderia</taxon>
        <taxon>Burkholderia cepacia complex</taxon>
    </lineage>
</organism>
<name>A0A318IUY1_BURPY</name>
<evidence type="ECO:0000313" key="1">
    <source>
        <dbReference type="EMBL" id="PXX38151.1"/>
    </source>
</evidence>
<accession>A0A318IUY1</accession>
<proteinExistence type="predicted"/>
<dbReference type="Proteomes" id="UP000247755">
    <property type="component" value="Unassembled WGS sequence"/>
</dbReference>
<gene>
    <name evidence="1" type="ORF">NA66_1003129</name>
</gene>
<evidence type="ECO:0000313" key="2">
    <source>
        <dbReference type="Proteomes" id="UP000247755"/>
    </source>
</evidence>
<sequence>MNPTVPPAHGMPVPGQIGAGGHGADGFIVCGTSNEYHRSTLDK</sequence>